<reference evidence="10" key="2">
    <citation type="journal article" date="2021" name="PeerJ">
        <title>Extensive microbial diversity within the chicken gut microbiome revealed by metagenomics and culture.</title>
        <authorList>
            <person name="Gilroy R."/>
            <person name="Ravi A."/>
            <person name="Getino M."/>
            <person name="Pursley I."/>
            <person name="Horton D.L."/>
            <person name="Alikhan N.F."/>
            <person name="Baker D."/>
            <person name="Gharbi K."/>
            <person name="Hall N."/>
            <person name="Watson M."/>
            <person name="Adriaenssens E.M."/>
            <person name="Foster-Nyarko E."/>
            <person name="Jarju S."/>
            <person name="Secka A."/>
            <person name="Antonio M."/>
            <person name="Oren A."/>
            <person name="Chaudhuri R.R."/>
            <person name="La Ragione R."/>
            <person name="Hildebrand F."/>
            <person name="Pallen M.J."/>
        </authorList>
    </citation>
    <scope>NUCLEOTIDE SEQUENCE</scope>
    <source>
        <strain evidence="10">3924</strain>
    </source>
</reference>
<protein>
    <submittedName>
        <fullName evidence="10">DUF2807 domain-containing protein</fullName>
    </submittedName>
</protein>
<evidence type="ECO:0000313" key="10">
    <source>
        <dbReference type="EMBL" id="MBO8439587.1"/>
    </source>
</evidence>
<dbReference type="AlphaFoldDB" id="A0A940DKU4"/>
<dbReference type="InterPro" id="IPR021255">
    <property type="entry name" value="DUF2807"/>
</dbReference>
<sequence>MKKTLTVNLNGMVFHIDEDAYEMLGGYLADVRKHFSSEESPEIMNDIEARIAELFTERMRDGRNVINTADVEAVIAVLGKPNEFGDSDAETEETRQQSRASRRKVRRFYRDPEGALLGGVAAGFAAYVNWDVTLVRILMILLVVVGFGWFIPIYLIIWLITPEAKNAAQRLEMQGEEPTLENIRNYVNSAQFRESAEKMGGRLWSVCRGLLKACFVLVGVVLFFVCIAALVGTVAIVVMTLVTGGAAVADALLPFNGSKFIFITMVISFAFTVILPLAAITAGCIRLANDRPLRHGGTWAWVGLALWVISVTTLIVTYAMSDSDLRLCGLSAAELSGPAVTESRPAGNFSGVQASHGIKVILSEGDSCAVQISAPPAMQDYVRCSVDDSLLHLSVNTKIGKPMLDAVTAYVTAPRFTALTASSAARISASDTLRTPFLDVEATSAGAVDAILIADRMVCSATSAGKIEFAGRCSYIDSRATGAAKTDLASLACDTAYVSVTSAAHTSVCGRWLDLKASSAGHITYEGGDDGITRHASSGGGITEKN</sequence>
<comment type="subcellular location">
    <subcellularLocation>
        <location evidence="1">Cell membrane</location>
        <topology evidence="1">Single-pass membrane protein</topology>
    </subcellularLocation>
</comment>
<accession>A0A940DKU4</accession>
<dbReference type="PANTHER" id="PTHR33885:SF3">
    <property type="entry name" value="PHAGE SHOCK PROTEIN C"/>
    <property type="match status" value="1"/>
</dbReference>
<dbReference type="Proteomes" id="UP000712007">
    <property type="component" value="Unassembled WGS sequence"/>
</dbReference>
<evidence type="ECO:0000259" key="8">
    <source>
        <dbReference type="Pfam" id="PF10988"/>
    </source>
</evidence>
<dbReference type="InterPro" id="IPR007168">
    <property type="entry name" value="Phageshock_PspC_N"/>
</dbReference>
<evidence type="ECO:0000313" key="11">
    <source>
        <dbReference type="Proteomes" id="UP000712007"/>
    </source>
</evidence>
<dbReference type="InterPro" id="IPR052027">
    <property type="entry name" value="PspC"/>
</dbReference>
<organism evidence="10 11">
    <name type="scientific">Candidatus Aphodosoma intestinipullorum</name>
    <dbReference type="NCBI Taxonomy" id="2840674"/>
    <lineage>
        <taxon>Bacteria</taxon>
        <taxon>Pseudomonadati</taxon>
        <taxon>Bacteroidota</taxon>
        <taxon>Bacteroidia</taxon>
        <taxon>Bacteroidales</taxon>
        <taxon>Candidatus Aphodosoma</taxon>
    </lineage>
</organism>
<feature type="transmembrane region" description="Helical" evidence="6">
    <location>
        <begin position="134"/>
        <end position="160"/>
    </location>
</feature>
<dbReference type="PANTHER" id="PTHR33885">
    <property type="entry name" value="PHAGE SHOCK PROTEIN C"/>
    <property type="match status" value="1"/>
</dbReference>
<evidence type="ECO:0000256" key="4">
    <source>
        <dbReference type="ARBA" id="ARBA00022989"/>
    </source>
</evidence>
<dbReference type="Pfam" id="PF04024">
    <property type="entry name" value="PspC"/>
    <property type="match status" value="1"/>
</dbReference>
<feature type="transmembrane region" description="Helical" evidence="6">
    <location>
        <begin position="260"/>
        <end position="287"/>
    </location>
</feature>
<evidence type="ECO:0000259" key="9">
    <source>
        <dbReference type="Pfam" id="PF22571"/>
    </source>
</evidence>
<gene>
    <name evidence="10" type="ORF">IAC51_02945</name>
</gene>
<evidence type="ECO:0000256" key="3">
    <source>
        <dbReference type="ARBA" id="ARBA00022692"/>
    </source>
</evidence>
<keyword evidence="5 6" id="KW-0472">Membrane</keyword>
<feature type="domain" description="PspC-related transmembrane region" evidence="9">
    <location>
        <begin position="184"/>
        <end position="319"/>
    </location>
</feature>
<evidence type="ECO:0000259" key="7">
    <source>
        <dbReference type="Pfam" id="PF04024"/>
    </source>
</evidence>
<dbReference type="Gene3D" id="2.160.20.120">
    <property type="match status" value="1"/>
</dbReference>
<keyword evidence="4 6" id="KW-1133">Transmembrane helix</keyword>
<keyword evidence="2" id="KW-1003">Cell membrane</keyword>
<reference evidence="10" key="1">
    <citation type="submission" date="2020-10" db="EMBL/GenBank/DDBJ databases">
        <authorList>
            <person name="Gilroy R."/>
        </authorList>
    </citation>
    <scope>NUCLEOTIDE SEQUENCE</scope>
    <source>
        <strain evidence="10">3924</strain>
    </source>
</reference>
<feature type="transmembrane region" description="Helical" evidence="6">
    <location>
        <begin position="299"/>
        <end position="320"/>
    </location>
</feature>
<name>A0A940DKU4_9BACT</name>
<feature type="transmembrane region" description="Helical" evidence="6">
    <location>
        <begin position="215"/>
        <end position="248"/>
    </location>
</feature>
<feature type="transmembrane region" description="Helical" evidence="6">
    <location>
        <begin position="108"/>
        <end position="128"/>
    </location>
</feature>
<feature type="domain" description="Phage shock protein PspC N-terminal" evidence="7">
    <location>
        <begin position="106"/>
        <end position="164"/>
    </location>
</feature>
<feature type="domain" description="Putative auto-transporter adhesin head GIN" evidence="8">
    <location>
        <begin position="348"/>
        <end position="527"/>
    </location>
</feature>
<evidence type="ECO:0000256" key="6">
    <source>
        <dbReference type="SAM" id="Phobius"/>
    </source>
</evidence>
<dbReference type="EMBL" id="JADIMV010000050">
    <property type="protein sequence ID" value="MBO8439587.1"/>
    <property type="molecule type" value="Genomic_DNA"/>
</dbReference>
<evidence type="ECO:0000256" key="1">
    <source>
        <dbReference type="ARBA" id="ARBA00004162"/>
    </source>
</evidence>
<keyword evidence="3 6" id="KW-0812">Transmembrane</keyword>
<comment type="caution">
    <text evidence="10">The sequence shown here is derived from an EMBL/GenBank/DDBJ whole genome shotgun (WGS) entry which is preliminary data.</text>
</comment>
<evidence type="ECO:0000256" key="5">
    <source>
        <dbReference type="ARBA" id="ARBA00023136"/>
    </source>
</evidence>
<dbReference type="Pfam" id="PF10988">
    <property type="entry name" value="DUF2807"/>
    <property type="match status" value="1"/>
</dbReference>
<dbReference type="Pfam" id="PF22571">
    <property type="entry name" value="LiaI-LiaF-TM_PspC"/>
    <property type="match status" value="1"/>
</dbReference>
<proteinExistence type="predicted"/>
<dbReference type="InterPro" id="IPR054321">
    <property type="entry name" value="PspC-rel_TM"/>
</dbReference>
<evidence type="ECO:0000256" key="2">
    <source>
        <dbReference type="ARBA" id="ARBA00022475"/>
    </source>
</evidence>
<dbReference type="GO" id="GO:0005886">
    <property type="term" value="C:plasma membrane"/>
    <property type="evidence" value="ECO:0007669"/>
    <property type="project" value="UniProtKB-SubCell"/>
</dbReference>